<dbReference type="SUPFAM" id="SSF46785">
    <property type="entry name" value="Winged helix' DNA-binding domain"/>
    <property type="match status" value="1"/>
</dbReference>
<reference evidence="3 4" key="1">
    <citation type="journal article" date="2019" name="Int. J. Syst. Evol. Microbiol.">
        <title>The Global Catalogue of Microorganisms (GCM) 10K type strain sequencing project: providing services to taxonomists for standard genome sequencing and annotation.</title>
        <authorList>
            <consortium name="The Broad Institute Genomics Platform"/>
            <consortium name="The Broad Institute Genome Sequencing Center for Infectious Disease"/>
            <person name="Wu L."/>
            <person name="Ma J."/>
        </authorList>
    </citation>
    <scope>NUCLEOTIDE SEQUENCE [LARGE SCALE GENOMIC DNA]</scope>
    <source>
        <strain evidence="3 4">JCM 3146</strain>
    </source>
</reference>
<feature type="compositionally biased region" description="Basic and acidic residues" evidence="1">
    <location>
        <begin position="192"/>
        <end position="207"/>
    </location>
</feature>
<evidence type="ECO:0000256" key="1">
    <source>
        <dbReference type="SAM" id="MobiDB-lite"/>
    </source>
</evidence>
<organism evidence="3 4">
    <name type="scientific">Actinoallomurus spadix</name>
    <dbReference type="NCBI Taxonomy" id="79912"/>
    <lineage>
        <taxon>Bacteria</taxon>
        <taxon>Bacillati</taxon>
        <taxon>Actinomycetota</taxon>
        <taxon>Actinomycetes</taxon>
        <taxon>Streptosporangiales</taxon>
        <taxon>Thermomonosporaceae</taxon>
        <taxon>Actinoallomurus</taxon>
    </lineage>
</organism>
<dbReference type="PANTHER" id="PTHR33164">
    <property type="entry name" value="TRANSCRIPTIONAL REGULATOR, MARR FAMILY"/>
    <property type="match status" value="1"/>
</dbReference>
<sequence length="214" mass="23529">MTPQDAGDRDRLNYCDDVGTEIDPSVAEIEQAAFQLRRLWAKPQLLRRLRENCEHGRGIQLSNLMVIYAVAKQGDDRGDVTVGAVAERLEIDPSTASRLVGHAIDAGFVSRQASPVDARRAHLQLTDAGRRIQDKADEFRRHFIGRLVADWTPAERAEFARLLRRFSEAAAGASIDEAEAGRLLEAAAPATDHARETSPEVTRHCESGPELAGP</sequence>
<keyword evidence="4" id="KW-1185">Reference proteome</keyword>
<accession>A0ABN0XMW0</accession>
<dbReference type="Pfam" id="PF12802">
    <property type="entry name" value="MarR_2"/>
    <property type="match status" value="1"/>
</dbReference>
<proteinExistence type="predicted"/>
<dbReference type="SMART" id="SM00347">
    <property type="entry name" value="HTH_MARR"/>
    <property type="match status" value="1"/>
</dbReference>
<name>A0ABN0XMW0_9ACTN</name>
<dbReference type="InterPro" id="IPR039422">
    <property type="entry name" value="MarR/SlyA-like"/>
</dbReference>
<gene>
    <name evidence="3" type="ORF">GCM10010151_67370</name>
</gene>
<dbReference type="PANTHER" id="PTHR33164:SF57">
    <property type="entry name" value="MARR-FAMILY TRANSCRIPTIONAL REGULATOR"/>
    <property type="match status" value="1"/>
</dbReference>
<evidence type="ECO:0000313" key="3">
    <source>
        <dbReference type="EMBL" id="GAA0367974.1"/>
    </source>
</evidence>
<dbReference type="PROSITE" id="PS50995">
    <property type="entry name" value="HTH_MARR_2"/>
    <property type="match status" value="1"/>
</dbReference>
<dbReference type="EMBL" id="BAAABM010000066">
    <property type="protein sequence ID" value="GAA0367974.1"/>
    <property type="molecule type" value="Genomic_DNA"/>
</dbReference>
<dbReference type="InterPro" id="IPR036388">
    <property type="entry name" value="WH-like_DNA-bd_sf"/>
</dbReference>
<dbReference type="InterPro" id="IPR036390">
    <property type="entry name" value="WH_DNA-bd_sf"/>
</dbReference>
<dbReference type="Proteomes" id="UP001501822">
    <property type="component" value="Unassembled WGS sequence"/>
</dbReference>
<comment type="caution">
    <text evidence="3">The sequence shown here is derived from an EMBL/GenBank/DDBJ whole genome shotgun (WGS) entry which is preliminary data.</text>
</comment>
<evidence type="ECO:0000259" key="2">
    <source>
        <dbReference type="PROSITE" id="PS50995"/>
    </source>
</evidence>
<feature type="region of interest" description="Disordered" evidence="1">
    <location>
        <begin position="185"/>
        <end position="214"/>
    </location>
</feature>
<feature type="domain" description="HTH marR-type" evidence="2">
    <location>
        <begin position="22"/>
        <end position="168"/>
    </location>
</feature>
<evidence type="ECO:0000313" key="4">
    <source>
        <dbReference type="Proteomes" id="UP001501822"/>
    </source>
</evidence>
<dbReference type="InterPro" id="IPR000835">
    <property type="entry name" value="HTH_MarR-typ"/>
</dbReference>
<dbReference type="Gene3D" id="1.10.10.10">
    <property type="entry name" value="Winged helix-like DNA-binding domain superfamily/Winged helix DNA-binding domain"/>
    <property type="match status" value="1"/>
</dbReference>
<protein>
    <recommendedName>
        <fullName evidence="2">HTH marR-type domain-containing protein</fullName>
    </recommendedName>
</protein>